<keyword evidence="3" id="KW-1185">Reference proteome</keyword>
<reference evidence="2" key="1">
    <citation type="journal article" date="2020" name="Stud. Mycol.">
        <title>101 Dothideomycetes genomes: a test case for predicting lifestyles and emergence of pathogens.</title>
        <authorList>
            <person name="Haridas S."/>
            <person name="Albert R."/>
            <person name="Binder M."/>
            <person name="Bloem J."/>
            <person name="Labutti K."/>
            <person name="Salamov A."/>
            <person name="Andreopoulos B."/>
            <person name="Baker S."/>
            <person name="Barry K."/>
            <person name="Bills G."/>
            <person name="Bluhm B."/>
            <person name="Cannon C."/>
            <person name="Castanera R."/>
            <person name="Culley D."/>
            <person name="Daum C."/>
            <person name="Ezra D."/>
            <person name="Gonzalez J."/>
            <person name="Henrissat B."/>
            <person name="Kuo A."/>
            <person name="Liang C."/>
            <person name="Lipzen A."/>
            <person name="Lutzoni F."/>
            <person name="Magnuson J."/>
            <person name="Mondo S."/>
            <person name="Nolan M."/>
            <person name="Ohm R."/>
            <person name="Pangilinan J."/>
            <person name="Park H.-J."/>
            <person name="Ramirez L."/>
            <person name="Alfaro M."/>
            <person name="Sun H."/>
            <person name="Tritt A."/>
            <person name="Yoshinaga Y."/>
            <person name="Zwiers L.-H."/>
            <person name="Turgeon B."/>
            <person name="Goodwin S."/>
            <person name="Spatafora J."/>
            <person name="Crous P."/>
            <person name="Grigoriev I."/>
        </authorList>
    </citation>
    <scope>NUCLEOTIDE SEQUENCE</scope>
    <source>
        <strain evidence="2">CBS 101060</strain>
    </source>
</reference>
<dbReference type="AlphaFoldDB" id="A0A9P4VQD7"/>
<evidence type="ECO:0000313" key="3">
    <source>
        <dbReference type="Proteomes" id="UP000799429"/>
    </source>
</evidence>
<keyword evidence="1" id="KW-0472">Membrane</keyword>
<evidence type="ECO:0000313" key="2">
    <source>
        <dbReference type="EMBL" id="KAF2839713.1"/>
    </source>
</evidence>
<keyword evidence="1" id="KW-0812">Transmembrane</keyword>
<organism evidence="2 3">
    <name type="scientific">Patellaria atrata CBS 101060</name>
    <dbReference type="NCBI Taxonomy" id="1346257"/>
    <lineage>
        <taxon>Eukaryota</taxon>
        <taxon>Fungi</taxon>
        <taxon>Dikarya</taxon>
        <taxon>Ascomycota</taxon>
        <taxon>Pezizomycotina</taxon>
        <taxon>Dothideomycetes</taxon>
        <taxon>Dothideomycetes incertae sedis</taxon>
        <taxon>Patellariales</taxon>
        <taxon>Patellariaceae</taxon>
        <taxon>Patellaria</taxon>
    </lineage>
</organism>
<gene>
    <name evidence="2" type="ORF">M501DRAFT_991727</name>
</gene>
<proteinExistence type="predicted"/>
<dbReference type="EMBL" id="MU006094">
    <property type="protein sequence ID" value="KAF2839713.1"/>
    <property type="molecule type" value="Genomic_DNA"/>
</dbReference>
<sequence length="112" mass="11532">MILALTNCVSSSPGIPDIYLVRLQHSSGVLNSTQAVVRVGYFGICIGGPGGTECNPTNGATSGTLPGRFLTFGPNRASLQPLLDVTLVLQTKVILCLLAGAGATFFIGLILL</sequence>
<dbReference type="Proteomes" id="UP000799429">
    <property type="component" value="Unassembled WGS sequence"/>
</dbReference>
<keyword evidence="1" id="KW-1133">Transmembrane helix</keyword>
<feature type="transmembrane region" description="Helical" evidence="1">
    <location>
        <begin position="93"/>
        <end position="111"/>
    </location>
</feature>
<dbReference type="OrthoDB" id="3524679at2759"/>
<comment type="caution">
    <text evidence="2">The sequence shown here is derived from an EMBL/GenBank/DDBJ whole genome shotgun (WGS) entry which is preliminary data.</text>
</comment>
<name>A0A9P4VQD7_9PEZI</name>
<protein>
    <submittedName>
        <fullName evidence="2">Uncharacterized protein</fullName>
    </submittedName>
</protein>
<evidence type="ECO:0000256" key="1">
    <source>
        <dbReference type="SAM" id="Phobius"/>
    </source>
</evidence>
<accession>A0A9P4VQD7</accession>